<comment type="caution">
    <text evidence="4">The sequence shown here is derived from an EMBL/GenBank/DDBJ whole genome shotgun (WGS) entry which is preliminary data.</text>
</comment>
<name>A0A7Y4L662_9ACTN</name>
<feature type="region of interest" description="Disordered" evidence="1">
    <location>
        <begin position="33"/>
        <end position="68"/>
    </location>
</feature>
<dbReference type="Proteomes" id="UP000534306">
    <property type="component" value="Unassembled WGS sequence"/>
</dbReference>
<reference evidence="4 5" key="1">
    <citation type="submission" date="2020-05" db="EMBL/GenBank/DDBJ databases">
        <title>Genome sequence of Kribbella sandramycini ATCC 39419.</title>
        <authorList>
            <person name="Maclea K.S."/>
            <person name="Fair J.L."/>
        </authorList>
    </citation>
    <scope>NUCLEOTIDE SEQUENCE [LARGE SCALE GENOMIC DNA]</scope>
    <source>
        <strain evidence="4 5">ATCC 39419</strain>
    </source>
</reference>
<evidence type="ECO:0000313" key="3">
    <source>
        <dbReference type="EMBL" id="MBB6566135.1"/>
    </source>
</evidence>
<dbReference type="EMBL" id="JABJRC010000010">
    <property type="protein sequence ID" value="NOL45135.1"/>
    <property type="molecule type" value="Genomic_DNA"/>
</dbReference>
<dbReference type="RefSeq" id="WP_171678367.1">
    <property type="nucleotide sequence ID" value="NZ_BAAAGT010000001.1"/>
</dbReference>
<dbReference type="SUPFAM" id="SSF50969">
    <property type="entry name" value="YVTN repeat-like/Quinoprotein amine dehydrogenase"/>
    <property type="match status" value="1"/>
</dbReference>
<evidence type="ECO:0000313" key="6">
    <source>
        <dbReference type="Proteomes" id="UP000553957"/>
    </source>
</evidence>
<feature type="signal peptide" evidence="2">
    <location>
        <begin position="1"/>
        <end position="18"/>
    </location>
</feature>
<gene>
    <name evidence="3" type="ORF">HNR71_001772</name>
    <name evidence="4" type="ORF">HPO96_33290</name>
</gene>
<keyword evidence="5" id="KW-1185">Reference proteome</keyword>
<dbReference type="AlphaFoldDB" id="A0A7Y4L662"/>
<accession>A0A7Y4L662</accession>
<evidence type="ECO:0000256" key="1">
    <source>
        <dbReference type="SAM" id="MobiDB-lite"/>
    </source>
</evidence>
<evidence type="ECO:0000313" key="5">
    <source>
        <dbReference type="Proteomes" id="UP000534306"/>
    </source>
</evidence>
<evidence type="ECO:0000256" key="2">
    <source>
        <dbReference type="SAM" id="SignalP"/>
    </source>
</evidence>
<dbReference type="Proteomes" id="UP000553957">
    <property type="component" value="Unassembled WGS sequence"/>
</dbReference>
<feature type="compositionally biased region" description="Low complexity" evidence="1">
    <location>
        <begin position="47"/>
        <end position="66"/>
    </location>
</feature>
<organism evidence="4 5">
    <name type="scientific">Kribbella sandramycini</name>
    <dbReference type="NCBI Taxonomy" id="60450"/>
    <lineage>
        <taxon>Bacteria</taxon>
        <taxon>Bacillati</taxon>
        <taxon>Actinomycetota</taxon>
        <taxon>Actinomycetes</taxon>
        <taxon>Propionibacteriales</taxon>
        <taxon>Kribbellaceae</taxon>
        <taxon>Kribbella</taxon>
    </lineage>
</organism>
<feature type="chain" id="PRO_5038257925" evidence="2">
    <location>
        <begin position="19"/>
        <end position="383"/>
    </location>
</feature>
<reference evidence="3 6" key="2">
    <citation type="submission" date="2020-08" db="EMBL/GenBank/DDBJ databases">
        <title>Sequencing the genomes of 1000 actinobacteria strains.</title>
        <authorList>
            <person name="Klenk H.-P."/>
        </authorList>
    </citation>
    <scope>NUCLEOTIDE SEQUENCE [LARGE SCALE GENOMIC DNA]</scope>
    <source>
        <strain evidence="3 6">DSM 15626</strain>
    </source>
</reference>
<proteinExistence type="predicted"/>
<protein>
    <submittedName>
        <fullName evidence="4">Uncharacterized protein</fullName>
    </submittedName>
</protein>
<evidence type="ECO:0000313" key="4">
    <source>
        <dbReference type="EMBL" id="NOL45135.1"/>
    </source>
</evidence>
<dbReference type="EMBL" id="JACHKF010000001">
    <property type="protein sequence ID" value="MBB6566135.1"/>
    <property type="molecule type" value="Genomic_DNA"/>
</dbReference>
<keyword evidence="2" id="KW-0732">Signal</keyword>
<dbReference type="InterPro" id="IPR011044">
    <property type="entry name" value="Quino_amine_DH_bsu"/>
</dbReference>
<sequence>MRNNNGRLVALVASVAVAAVVLGAALAYRQGPQPTNAGAQAAPLTSAPNKPNAPDTPNTPPAATGPVKTTVDVNKLSEGRAPQIPHLVGREVRGGSAGVQVVPGKGSVLRVGRLGNDTLAVVMYEPDGDGSELLKLTTSDAEPRRTPNVTSLVTTPDQTMAAYAAAHISSLGVAVKGGTVYAETGESLKSLKLPDAWELQVLSIVDGKVYYRASDKELGPWKLYTWTPGESKPELLKRIVSPTAISAGGATAASMGTITDDGTCTHVVSVPDGTQAFRTCDYRVEGFNPSGLTAYGVEGNSEGYCSGVTAALDASSGKLLHEWKGCFQNLVAEDDQHILIVAYATPPGEIDKVKTAIVRCAITTGACERATPIGLNTNLVLGT</sequence>